<dbReference type="PROSITE" id="PS51257">
    <property type="entry name" value="PROKAR_LIPOPROTEIN"/>
    <property type="match status" value="1"/>
</dbReference>
<dbReference type="KEGG" id="chyd:H4K34_14140"/>
<protein>
    <submittedName>
        <fullName evidence="2">DUF4197 domain-containing protein</fullName>
    </submittedName>
</protein>
<proteinExistence type="predicted"/>
<gene>
    <name evidence="2" type="ORF">H4K34_14140</name>
</gene>
<dbReference type="EMBL" id="CP060139">
    <property type="protein sequence ID" value="QNR23509.1"/>
    <property type="molecule type" value="Genomic_DNA"/>
</dbReference>
<sequence length="234" mass="25908">MRNFILILALLFSASSCDALLQIAQESSSQMEPSESEINRGIKEALEVGIRNAVSRSSKENGFYNNPLIKIPFPPEAERAAKTLGDLGMGNLVDQFVETLNHGAEQASAKASPIFVDAIRSMTLQDVYGIWRGDANAATVYLRSKTEAQLKLAFKPVIDQAIQKVELTKYWQPIASTYNKIPFVTPVNPDLSDYVMQETLNGLFVLLAEEEAKIRQDPAARVSAILQRVFGWKS</sequence>
<organism evidence="2 3">
    <name type="scientific">Croceimicrobium hydrocarbonivorans</name>
    <dbReference type="NCBI Taxonomy" id="2761580"/>
    <lineage>
        <taxon>Bacteria</taxon>
        <taxon>Pseudomonadati</taxon>
        <taxon>Bacteroidota</taxon>
        <taxon>Flavobacteriia</taxon>
        <taxon>Flavobacteriales</taxon>
        <taxon>Owenweeksiaceae</taxon>
        <taxon>Croceimicrobium</taxon>
    </lineage>
</organism>
<evidence type="ECO:0000313" key="2">
    <source>
        <dbReference type="EMBL" id="QNR23509.1"/>
    </source>
</evidence>
<feature type="chain" id="PRO_5028903977" evidence="1">
    <location>
        <begin position="20"/>
        <end position="234"/>
    </location>
</feature>
<keyword evidence="3" id="KW-1185">Reference proteome</keyword>
<dbReference type="Pfam" id="PF13852">
    <property type="entry name" value="DUF4197"/>
    <property type="match status" value="1"/>
</dbReference>
<keyword evidence="1" id="KW-0732">Signal</keyword>
<dbReference type="Proteomes" id="UP000516305">
    <property type="component" value="Chromosome"/>
</dbReference>
<reference evidence="2 3" key="1">
    <citation type="submission" date="2020-08" db="EMBL/GenBank/DDBJ databases">
        <title>Croceimicrobium hydrocarbonivorans gen. nov., sp. nov., a novel marine bacterium isolated from a bacterial consortium that degrades polyethylene terephthalate.</title>
        <authorList>
            <person name="Liu R."/>
        </authorList>
    </citation>
    <scope>NUCLEOTIDE SEQUENCE [LARGE SCALE GENOMIC DNA]</scope>
    <source>
        <strain evidence="2 3">A20-9</strain>
    </source>
</reference>
<dbReference type="InterPro" id="IPR025245">
    <property type="entry name" value="DUF4197"/>
</dbReference>
<name>A0A7H0VCR1_9FLAO</name>
<evidence type="ECO:0000256" key="1">
    <source>
        <dbReference type="SAM" id="SignalP"/>
    </source>
</evidence>
<accession>A0A7H0VCR1</accession>
<feature type="signal peptide" evidence="1">
    <location>
        <begin position="1"/>
        <end position="19"/>
    </location>
</feature>
<evidence type="ECO:0000313" key="3">
    <source>
        <dbReference type="Proteomes" id="UP000516305"/>
    </source>
</evidence>
<dbReference type="AlphaFoldDB" id="A0A7H0VCR1"/>
<dbReference type="RefSeq" id="WP_210758041.1">
    <property type="nucleotide sequence ID" value="NZ_CP060139.1"/>
</dbReference>